<dbReference type="InterPro" id="IPR004103">
    <property type="entry name" value="Lyase_8_C"/>
</dbReference>
<dbReference type="Pfam" id="PF02278">
    <property type="entry name" value="Lyase_8"/>
    <property type="match status" value="1"/>
</dbReference>
<dbReference type="InterPro" id="IPR011013">
    <property type="entry name" value="Gal_mutarotase_sf_dom"/>
</dbReference>
<dbReference type="Pfam" id="PF09093">
    <property type="entry name" value="Lyase_catalyt"/>
    <property type="match status" value="1"/>
</dbReference>
<keyword evidence="2 7" id="KW-0456">Lyase</keyword>
<dbReference type="SUPFAM" id="SSF74650">
    <property type="entry name" value="Galactose mutarotase-like"/>
    <property type="match status" value="1"/>
</dbReference>
<dbReference type="InterPro" id="IPR008929">
    <property type="entry name" value="Chondroitin_lyas"/>
</dbReference>
<feature type="domain" description="Lyase catalytic" evidence="6">
    <location>
        <begin position="288"/>
        <end position="634"/>
    </location>
</feature>
<comment type="similarity">
    <text evidence="1">Belongs to the polysaccharide lyase 8 family.</text>
</comment>
<dbReference type="InterPro" id="IPR008979">
    <property type="entry name" value="Galactose-bd-like_sf"/>
</dbReference>
<dbReference type="Proteomes" id="UP000346198">
    <property type="component" value="Unassembled WGS sequence"/>
</dbReference>
<keyword evidence="8" id="KW-1185">Reference proteome</keyword>
<dbReference type="Pfam" id="PF09092">
    <property type="entry name" value="Lyase_N"/>
    <property type="match status" value="1"/>
</dbReference>
<dbReference type="AlphaFoldDB" id="A0A6C2UIB8"/>
<organism evidence="7 8">
    <name type="scientific">Pontiella sulfatireligans</name>
    <dbReference type="NCBI Taxonomy" id="2750658"/>
    <lineage>
        <taxon>Bacteria</taxon>
        <taxon>Pseudomonadati</taxon>
        <taxon>Kiritimatiellota</taxon>
        <taxon>Kiritimatiellia</taxon>
        <taxon>Kiritimatiellales</taxon>
        <taxon>Pontiellaceae</taxon>
        <taxon>Pontiella</taxon>
    </lineage>
</organism>
<dbReference type="Gene3D" id="1.50.10.100">
    <property type="entry name" value="Chondroitin AC/alginate lyase"/>
    <property type="match status" value="1"/>
</dbReference>
<dbReference type="GO" id="GO:0006027">
    <property type="term" value="P:glycosaminoglycan catabolic process"/>
    <property type="evidence" value="ECO:0007669"/>
    <property type="project" value="InterPro"/>
</dbReference>
<dbReference type="SUPFAM" id="SSF48230">
    <property type="entry name" value="Chondroitin AC/alginate lyase"/>
    <property type="match status" value="1"/>
</dbReference>
<dbReference type="GO" id="GO:0005576">
    <property type="term" value="C:extracellular region"/>
    <property type="evidence" value="ECO:0007669"/>
    <property type="project" value="InterPro"/>
</dbReference>
<evidence type="ECO:0000259" key="3">
    <source>
        <dbReference type="Pfam" id="PF02278"/>
    </source>
</evidence>
<dbReference type="PANTHER" id="PTHR37322:SF3">
    <property type="entry name" value="CHONDROITIN SULFATE ABC EXOLYASE"/>
    <property type="match status" value="1"/>
</dbReference>
<proteinExistence type="inferred from homology"/>
<dbReference type="GO" id="GO:0030246">
    <property type="term" value="F:carbohydrate binding"/>
    <property type="evidence" value="ECO:0007669"/>
    <property type="project" value="InterPro"/>
</dbReference>
<sequence>MGFVAALFTGCVPENPVEPAENIIQGDSSQAEGTPAGKKAVDPAFSLQTDDAFEKENVVLQVLPWVHAAPAPIKLGAPLPIEPDSDGLFLLEFEGSGLPKGLDASNSKVSIDTARRIRGDQALRWDWNAGAELKFQLPIACAPKWDIRDQNNFPATRVFKFWIYNEEPLPEKQLKIVFGDEQGEPCSFPVNLDFSGWRTAWVSYQRDMQGKPDRDLAYVRFIAPEDVESGTFWIDDISPSLLIDKRHQTADWQVPFLSKHKQSVYAFGAGDVNLMLDRSVDKASFEGKLSAADRAAFSLIEEKLSAFYDPKAGDVDALERRFLNYGIVKDATGVIRGAYLPYIPCHSVGYPKRLKAQLNAMKKNKSDMYGYSSLMLDIARNYLYWKDEPSGNRNAERLKTLFVLMSEHLLDQGWQAGSSQGTTHHFGYASRNWSAAVFLMRNELEQAGLLESMTDSMVWYFSTKRHFLDPPSKVVYNMDYLNTFAFSDLLTLASLPDSPWKAHFLGTFSKSLSTGLCVPSPGNQGGIKSDGSLFHHHMHYTGYGLPAMGGVVKLVDIFDGTPYEFSTEVYGVLKLAFLRAQLWGYPWSGLNACGRHPLVAENELISSITKQLALSKPGTDGCDIELAAAYLSMEGGEAQKIFGQTIEAEDLPLGAWSMNYHGGGIYKYGNSSVQLKGYGNGVRSHETYKDDNRYGRYGSHGTIMVFKNTRKHPSGFLQPGWAWSQPPGATTLMLNPDQLEGHKGNSGLRVPQNTPFGGSAHLDNEIGLFGFQLDRVDGKPHEQSIQMRKSVLSIDGKLICLGSDLSGSSKYPLATTLFQSGLRKGNDIVIVEGSKMPLKQPISKGWKTGGILPSWLIDPYGTGHYIAPGSQFKLTIGKQVSKHNKTRKLTEGEFSLAWLEHGIFAKNASYEYVSLLDADVGMMQRFDKQMASSKPFYYVKRKNAATHAIHVPEHKVWALVNFEPLADPVGPILEVSQPCFVLMKQLPDESIRLSVTDPRLELTETTTAAPVDVVLRIKGRYRLTGSEEGVLATVVSGNTELTVRCAEGQSTAFTIESM</sequence>
<gene>
    <name evidence="7" type="ORF">SCARR_01130</name>
</gene>
<feature type="domain" description="Polysaccharide lyase family 8 C-terminal" evidence="4">
    <location>
        <begin position="943"/>
        <end position="1003"/>
    </location>
</feature>
<evidence type="ECO:0000256" key="2">
    <source>
        <dbReference type="ARBA" id="ARBA00023239"/>
    </source>
</evidence>
<evidence type="ECO:0000259" key="4">
    <source>
        <dbReference type="Pfam" id="PF02884"/>
    </source>
</evidence>
<dbReference type="Gene3D" id="2.70.98.10">
    <property type="match status" value="1"/>
</dbReference>
<dbReference type="SUPFAM" id="SSF49785">
    <property type="entry name" value="Galactose-binding domain-like"/>
    <property type="match status" value="1"/>
</dbReference>
<dbReference type="InterPro" id="IPR039174">
    <property type="entry name" value="Chondroitin_ABC_lyase"/>
</dbReference>
<protein>
    <submittedName>
        <fullName evidence="7">Chondroitin sulfate ABC endolyase</fullName>
    </submittedName>
</protein>
<dbReference type="Pfam" id="PF02884">
    <property type="entry name" value="Lyase_8_C"/>
    <property type="match status" value="1"/>
</dbReference>
<dbReference type="InterPro" id="IPR003159">
    <property type="entry name" value="Lyase_8_central_dom"/>
</dbReference>
<dbReference type="GO" id="GO:0016837">
    <property type="term" value="F:carbon-oxygen lyase activity, acting on polysaccharides"/>
    <property type="evidence" value="ECO:0007669"/>
    <property type="project" value="UniProtKB-ARBA"/>
</dbReference>
<dbReference type="PANTHER" id="PTHR37322">
    <property type="match status" value="1"/>
</dbReference>
<evidence type="ECO:0000313" key="8">
    <source>
        <dbReference type="Proteomes" id="UP000346198"/>
    </source>
</evidence>
<feature type="domain" description="Polysaccharide lyase family 8 central" evidence="3">
    <location>
        <begin position="673"/>
        <end position="915"/>
    </location>
</feature>
<evidence type="ECO:0000259" key="6">
    <source>
        <dbReference type="Pfam" id="PF09093"/>
    </source>
</evidence>
<reference evidence="7 8" key="1">
    <citation type="submission" date="2019-04" db="EMBL/GenBank/DDBJ databases">
        <authorList>
            <person name="Van Vliet M D."/>
        </authorList>
    </citation>
    <scope>NUCLEOTIDE SEQUENCE [LARGE SCALE GENOMIC DNA]</scope>
    <source>
        <strain evidence="7 8">F21</strain>
    </source>
</reference>
<evidence type="ECO:0000256" key="1">
    <source>
        <dbReference type="ARBA" id="ARBA00006699"/>
    </source>
</evidence>
<evidence type="ECO:0000313" key="7">
    <source>
        <dbReference type="EMBL" id="VGO19074.1"/>
    </source>
</evidence>
<dbReference type="Gene3D" id="2.60.220.10">
    <property type="entry name" value="Polysaccharide lyase family 8-like, C-terminal"/>
    <property type="match status" value="1"/>
</dbReference>
<dbReference type="EMBL" id="CAAHFH010000001">
    <property type="protein sequence ID" value="VGO19074.1"/>
    <property type="molecule type" value="Genomic_DNA"/>
</dbReference>
<accession>A0A6C2UIB8</accession>
<feature type="domain" description="Lyase N-terminal" evidence="5">
    <location>
        <begin position="91"/>
        <end position="256"/>
    </location>
</feature>
<dbReference type="InterPro" id="IPR011071">
    <property type="entry name" value="Lyase_8-like_C"/>
</dbReference>
<dbReference type="GO" id="GO:0005975">
    <property type="term" value="P:carbohydrate metabolic process"/>
    <property type="evidence" value="ECO:0007669"/>
    <property type="project" value="InterPro"/>
</dbReference>
<name>A0A6C2UIB8_9BACT</name>
<dbReference type="InterPro" id="IPR014718">
    <property type="entry name" value="GH-type_carb-bd"/>
</dbReference>
<dbReference type="Gene3D" id="2.60.120.430">
    <property type="entry name" value="Galactose-binding lectin"/>
    <property type="match status" value="1"/>
</dbReference>
<dbReference type="SUPFAM" id="SSF49863">
    <property type="entry name" value="Hyaluronate lyase-like, C-terminal domain"/>
    <property type="match status" value="1"/>
</dbReference>
<evidence type="ECO:0000259" key="5">
    <source>
        <dbReference type="Pfam" id="PF09092"/>
    </source>
</evidence>
<dbReference type="InterPro" id="IPR015177">
    <property type="entry name" value="Lyase_catalyt"/>
</dbReference>
<dbReference type="InterPro" id="IPR015176">
    <property type="entry name" value="Lyase_N"/>
</dbReference>